<protein>
    <submittedName>
        <fullName evidence="2">MarR family transcriptional regulator</fullName>
    </submittedName>
</protein>
<comment type="caution">
    <text evidence="2">The sequence shown here is derived from an EMBL/GenBank/DDBJ whole genome shotgun (WGS) entry which is preliminary data.</text>
</comment>
<keyword evidence="3" id="KW-1185">Reference proteome</keyword>
<dbReference type="RefSeq" id="WP_252850653.1">
    <property type="nucleotide sequence ID" value="NZ_JAMXLR010000006.1"/>
</dbReference>
<dbReference type="Gene3D" id="1.10.10.10">
    <property type="entry name" value="Winged helix-like DNA-binding domain superfamily/Winged helix DNA-binding domain"/>
    <property type="match status" value="1"/>
</dbReference>
<dbReference type="InterPro" id="IPR036388">
    <property type="entry name" value="WH-like_DNA-bd_sf"/>
</dbReference>
<dbReference type="PROSITE" id="PS50995">
    <property type="entry name" value="HTH_MARR_2"/>
    <property type="match status" value="1"/>
</dbReference>
<gene>
    <name evidence="2" type="ORF">NG895_01400</name>
</gene>
<accession>A0A9X2JEU7</accession>
<dbReference type="PRINTS" id="PR00598">
    <property type="entry name" value="HTHMARR"/>
</dbReference>
<dbReference type="Pfam" id="PF01047">
    <property type="entry name" value="MarR"/>
    <property type="match status" value="1"/>
</dbReference>
<dbReference type="InterPro" id="IPR036390">
    <property type="entry name" value="WH_DNA-bd_sf"/>
</dbReference>
<dbReference type="SUPFAM" id="SSF46785">
    <property type="entry name" value="Winged helix' DNA-binding domain"/>
    <property type="match status" value="1"/>
</dbReference>
<dbReference type="EMBL" id="JAMXLR010000006">
    <property type="protein sequence ID" value="MCO6042552.1"/>
    <property type="molecule type" value="Genomic_DNA"/>
</dbReference>
<dbReference type="GO" id="GO:0006950">
    <property type="term" value="P:response to stress"/>
    <property type="evidence" value="ECO:0007669"/>
    <property type="project" value="TreeGrafter"/>
</dbReference>
<reference evidence="2" key="1">
    <citation type="submission" date="2022-06" db="EMBL/GenBank/DDBJ databases">
        <title>Aeoliella straminimaris, a novel planctomycete from sediments.</title>
        <authorList>
            <person name="Vitorino I.R."/>
            <person name="Lage O.M."/>
        </authorList>
    </citation>
    <scope>NUCLEOTIDE SEQUENCE</scope>
    <source>
        <strain evidence="2">ICT_H6.2</strain>
    </source>
</reference>
<organism evidence="2 3">
    <name type="scientific">Aeoliella straminimaris</name>
    <dbReference type="NCBI Taxonomy" id="2954799"/>
    <lineage>
        <taxon>Bacteria</taxon>
        <taxon>Pseudomonadati</taxon>
        <taxon>Planctomycetota</taxon>
        <taxon>Planctomycetia</taxon>
        <taxon>Pirellulales</taxon>
        <taxon>Lacipirellulaceae</taxon>
        <taxon>Aeoliella</taxon>
    </lineage>
</organism>
<dbReference type="InterPro" id="IPR000835">
    <property type="entry name" value="HTH_MarR-typ"/>
</dbReference>
<dbReference type="AlphaFoldDB" id="A0A9X2JEU7"/>
<dbReference type="SMART" id="SM00347">
    <property type="entry name" value="HTH_MARR"/>
    <property type="match status" value="1"/>
</dbReference>
<sequence>MAQKLEQELKKKKIFDSVQQAAVVGLLRTNDLFQYRFAQLFREYGLTQPQYNVLRILRGEGKPLPCLEIASRLITMVPAITSLIDKLEKRELVERKRCSKDRRVWYVSLRPEGGKLLKKMDKPVAELHAELCRGLTAKECRQLAELMEKARSVHPAKAELE</sequence>
<evidence type="ECO:0000313" key="3">
    <source>
        <dbReference type="Proteomes" id="UP001155241"/>
    </source>
</evidence>
<evidence type="ECO:0000259" key="1">
    <source>
        <dbReference type="PROSITE" id="PS50995"/>
    </source>
</evidence>
<dbReference type="GO" id="GO:0003700">
    <property type="term" value="F:DNA-binding transcription factor activity"/>
    <property type="evidence" value="ECO:0007669"/>
    <property type="project" value="InterPro"/>
</dbReference>
<dbReference type="PANTHER" id="PTHR33164:SF101">
    <property type="entry name" value="TRANSCRIPTIONAL REPRESSOR MPRA"/>
    <property type="match status" value="1"/>
</dbReference>
<dbReference type="PANTHER" id="PTHR33164">
    <property type="entry name" value="TRANSCRIPTIONAL REGULATOR, MARR FAMILY"/>
    <property type="match status" value="1"/>
</dbReference>
<evidence type="ECO:0000313" key="2">
    <source>
        <dbReference type="EMBL" id="MCO6042552.1"/>
    </source>
</evidence>
<dbReference type="InterPro" id="IPR039422">
    <property type="entry name" value="MarR/SlyA-like"/>
</dbReference>
<name>A0A9X2JEU7_9BACT</name>
<feature type="domain" description="HTH marR-type" evidence="1">
    <location>
        <begin position="1"/>
        <end position="152"/>
    </location>
</feature>
<proteinExistence type="predicted"/>
<dbReference type="Proteomes" id="UP001155241">
    <property type="component" value="Unassembled WGS sequence"/>
</dbReference>